<proteinExistence type="predicted"/>
<accession>A0A195B1V3</accession>
<evidence type="ECO:0000313" key="2">
    <source>
        <dbReference type="EMBL" id="KYM78456.1"/>
    </source>
</evidence>
<evidence type="ECO:0000256" key="1">
    <source>
        <dbReference type="SAM" id="MobiDB-lite"/>
    </source>
</evidence>
<dbReference type="EMBL" id="KQ976662">
    <property type="protein sequence ID" value="KYM78456.1"/>
    <property type="molecule type" value="Genomic_DNA"/>
</dbReference>
<protein>
    <submittedName>
        <fullName evidence="2">Uncharacterized protein</fullName>
    </submittedName>
</protein>
<dbReference type="Proteomes" id="UP000078540">
    <property type="component" value="Unassembled WGS sequence"/>
</dbReference>
<name>A0A195B1V3_9HYME</name>
<feature type="region of interest" description="Disordered" evidence="1">
    <location>
        <begin position="46"/>
        <end position="81"/>
    </location>
</feature>
<evidence type="ECO:0000313" key="3">
    <source>
        <dbReference type="Proteomes" id="UP000078540"/>
    </source>
</evidence>
<reference evidence="2 3" key="1">
    <citation type="submission" date="2015-09" db="EMBL/GenBank/DDBJ databases">
        <title>Atta colombica WGS genome.</title>
        <authorList>
            <person name="Nygaard S."/>
            <person name="Hu H."/>
            <person name="Boomsma J."/>
            <person name="Zhang G."/>
        </authorList>
    </citation>
    <scope>NUCLEOTIDE SEQUENCE [LARGE SCALE GENOMIC DNA]</scope>
    <source>
        <strain evidence="2">Treedump-2</strain>
        <tissue evidence="2">Whole body</tissue>
    </source>
</reference>
<dbReference type="AlphaFoldDB" id="A0A195B1V3"/>
<feature type="compositionally biased region" description="Basic and acidic residues" evidence="1">
    <location>
        <begin position="59"/>
        <end position="81"/>
    </location>
</feature>
<gene>
    <name evidence="2" type="ORF">ALC53_11111</name>
</gene>
<sequence>MRLIDRVQMPSLSIVRQTMIHVNKRRSRWRIESKFQRADNWSTNKVHDTSVVEGNTRTKGREEERRRAEMPIEEERERDRKEARIEAAMRKAEKVRKK</sequence>
<keyword evidence="3" id="KW-1185">Reference proteome</keyword>
<organism evidence="2 3">
    <name type="scientific">Atta colombica</name>
    <dbReference type="NCBI Taxonomy" id="520822"/>
    <lineage>
        <taxon>Eukaryota</taxon>
        <taxon>Metazoa</taxon>
        <taxon>Ecdysozoa</taxon>
        <taxon>Arthropoda</taxon>
        <taxon>Hexapoda</taxon>
        <taxon>Insecta</taxon>
        <taxon>Pterygota</taxon>
        <taxon>Neoptera</taxon>
        <taxon>Endopterygota</taxon>
        <taxon>Hymenoptera</taxon>
        <taxon>Apocrita</taxon>
        <taxon>Aculeata</taxon>
        <taxon>Formicoidea</taxon>
        <taxon>Formicidae</taxon>
        <taxon>Myrmicinae</taxon>
        <taxon>Atta</taxon>
    </lineage>
</organism>